<protein>
    <submittedName>
        <fullName evidence="4">Tail sheath protein</fullName>
    </submittedName>
</protein>
<name>A0A160T8X3_9CHLR</name>
<feature type="domain" description="Tail sheath protein C-terminal" evidence="3">
    <location>
        <begin position="422"/>
        <end position="526"/>
    </location>
</feature>
<proteinExistence type="inferred from homology"/>
<dbReference type="PANTHER" id="PTHR35861:SF1">
    <property type="entry name" value="PHAGE TAIL SHEATH PROTEIN"/>
    <property type="match status" value="1"/>
</dbReference>
<sequence>MVANRPPGATLQRVEARGGRFELLRADIAGFVGIAARGPLHRAVRVSGRKQFEAQFGRPIPQAYLGAAVNSFFENGGRDCYVVRVAHPADAAPAAVRVYDGDLPLFTLEATSPGVWGRAIRVLARRAGDGAANLFIQLRDDSRTVEIRRGVPLSDDLDAVNAALDSTLLRAVPVSFDGAAELRLPANADLVDAGLLGGDDGLARLTVGHFTGDAAPPGDLWGLNVLEQVDEVNMLAMPDCVLLARAAPPRRRPARPPDCCAPLDELTVPDAIDTDAQRDYPPPLSEDDVLRAHQALIGQCERLTDRVAILDPYRPDMTPDEIMAWRRQPLYTSSYAALYYPWLRMLTWRGDLRDVPPSGSVAGLYARLPVHQAPANQVVEYIQDVTVAVDDVRHGLLNEASVNVIRAAPGRGLRLMGARTLSDNKLWRFVNVRRLFIYIRESIEINTAWMPFEPNDPRLWLDIGRVIRAFLGELWQRGMLDGATSDDAYEIKCDAEINPPSQTDAGRVLCLIGVQPPFPAEFVRVTFGKTVSGVEFVEASPNG</sequence>
<dbReference type="OrthoDB" id="9767864at2"/>
<dbReference type="PANTHER" id="PTHR35861">
    <property type="match status" value="1"/>
</dbReference>
<evidence type="ECO:0000259" key="2">
    <source>
        <dbReference type="Pfam" id="PF04984"/>
    </source>
</evidence>
<gene>
    <name evidence="4" type="ORF">CFX0092_B0695</name>
</gene>
<keyword evidence="5" id="KW-1185">Reference proteome</keyword>
<comment type="similarity">
    <text evidence="1">Belongs to the myoviridae tail sheath protein family.</text>
</comment>
<dbReference type="Proteomes" id="UP000215027">
    <property type="component" value="Chromosome II"/>
</dbReference>
<dbReference type="RefSeq" id="WP_095045534.1">
    <property type="nucleotide sequence ID" value="NZ_LN890656.1"/>
</dbReference>
<dbReference type="Pfam" id="PF04984">
    <property type="entry name" value="Phage_sheath_1"/>
    <property type="match status" value="1"/>
</dbReference>
<dbReference type="KEGG" id="pbf:CFX0092_B0695"/>
<evidence type="ECO:0000256" key="1">
    <source>
        <dbReference type="ARBA" id="ARBA00008005"/>
    </source>
</evidence>
<evidence type="ECO:0000259" key="3">
    <source>
        <dbReference type="Pfam" id="PF17482"/>
    </source>
</evidence>
<evidence type="ECO:0000313" key="5">
    <source>
        <dbReference type="Proteomes" id="UP000215027"/>
    </source>
</evidence>
<organism evidence="4 5">
    <name type="scientific">Candidatus Promineifilum breve</name>
    <dbReference type="NCBI Taxonomy" id="1806508"/>
    <lineage>
        <taxon>Bacteria</taxon>
        <taxon>Bacillati</taxon>
        <taxon>Chloroflexota</taxon>
        <taxon>Ardenticatenia</taxon>
        <taxon>Candidatus Promineifilales</taxon>
        <taxon>Candidatus Promineifilaceae</taxon>
        <taxon>Candidatus Promineifilum</taxon>
    </lineage>
</organism>
<dbReference type="InterPro" id="IPR035089">
    <property type="entry name" value="Phage_sheath_subtilisin"/>
</dbReference>
<dbReference type="InterPro" id="IPR052042">
    <property type="entry name" value="Tail_sheath_structural"/>
</dbReference>
<dbReference type="Pfam" id="PF17482">
    <property type="entry name" value="Phage_sheath_1C"/>
    <property type="match status" value="1"/>
</dbReference>
<dbReference type="EMBL" id="LN890656">
    <property type="protein sequence ID" value="CUS06229.1"/>
    <property type="molecule type" value="Genomic_DNA"/>
</dbReference>
<dbReference type="AlphaFoldDB" id="A0A160T8X3"/>
<dbReference type="Gene3D" id="3.40.50.11780">
    <property type="match status" value="2"/>
</dbReference>
<evidence type="ECO:0000313" key="4">
    <source>
        <dbReference type="EMBL" id="CUS06229.1"/>
    </source>
</evidence>
<reference evidence="4" key="1">
    <citation type="submission" date="2016-01" db="EMBL/GenBank/DDBJ databases">
        <authorList>
            <person name="Mcilroy J.S."/>
            <person name="Karst M S."/>
            <person name="Albertsen M."/>
        </authorList>
    </citation>
    <scope>NUCLEOTIDE SEQUENCE</scope>
    <source>
        <strain evidence="4">Cfx-K</strain>
    </source>
</reference>
<dbReference type="InterPro" id="IPR020287">
    <property type="entry name" value="Tail_sheath_C"/>
</dbReference>
<feature type="domain" description="Tail sheath protein subtilisin-like" evidence="2">
    <location>
        <begin position="304"/>
        <end position="421"/>
    </location>
</feature>
<accession>A0A160T8X3</accession>